<proteinExistence type="inferred from homology"/>
<dbReference type="GO" id="GO:0043448">
    <property type="term" value="P:alkane catabolic process"/>
    <property type="evidence" value="ECO:0007669"/>
    <property type="project" value="TreeGrafter"/>
</dbReference>
<dbReference type="GO" id="GO:0005506">
    <property type="term" value="F:iron ion binding"/>
    <property type="evidence" value="ECO:0007669"/>
    <property type="project" value="UniProtKB-UniRule"/>
</dbReference>
<evidence type="ECO:0000256" key="2">
    <source>
        <dbReference type="ARBA" id="ARBA00002792"/>
    </source>
</evidence>
<evidence type="ECO:0000256" key="7">
    <source>
        <dbReference type="ARBA" id="ARBA00022982"/>
    </source>
</evidence>
<keyword evidence="5" id="KW-0813">Transport</keyword>
<dbReference type="PROSITE" id="PS50903">
    <property type="entry name" value="RUBREDOXIN_LIKE"/>
    <property type="match status" value="1"/>
</dbReference>
<evidence type="ECO:0000256" key="5">
    <source>
        <dbReference type="ARBA" id="ARBA00022448"/>
    </source>
</evidence>
<comment type="pathway">
    <text evidence="3">Hydrocarbon metabolism; alkane degradation.</text>
</comment>
<organism evidence="11 12">
    <name type="scientific">Luteimonas terrae</name>
    <dbReference type="NCBI Taxonomy" id="1530191"/>
    <lineage>
        <taxon>Bacteria</taxon>
        <taxon>Pseudomonadati</taxon>
        <taxon>Pseudomonadota</taxon>
        <taxon>Gammaproteobacteria</taxon>
        <taxon>Lysobacterales</taxon>
        <taxon>Lysobacteraceae</taxon>
        <taxon>Luteimonas</taxon>
    </lineage>
</organism>
<sequence>MGQCGPLPLPHDHYPMNTPTTQGAYQTWMCVVCGFIYDEAVGIPDEGIEAGTRWADVPDTWTCPDCGVTKDDFEMMAL</sequence>
<evidence type="ECO:0000256" key="4">
    <source>
        <dbReference type="ARBA" id="ARBA00005337"/>
    </source>
</evidence>
<feature type="domain" description="Rubredoxin-like" evidence="10">
    <location>
        <begin position="25"/>
        <end position="76"/>
    </location>
</feature>
<dbReference type="InterPro" id="IPR024934">
    <property type="entry name" value="Rubredoxin-like_dom"/>
</dbReference>
<dbReference type="InterPro" id="IPR050526">
    <property type="entry name" value="Rubredoxin_ET"/>
</dbReference>
<keyword evidence="12" id="KW-1185">Reference proteome</keyword>
<comment type="similarity">
    <text evidence="4 9">Belongs to the rubredoxin family.</text>
</comment>
<comment type="function">
    <text evidence="2">Involved in the hydrocarbon hydroxylating system, which transfers electrons from NADH to rubredoxin reductase and then through rubredoxin to alkane 1 monooxygenase.</text>
</comment>
<dbReference type="Proteomes" id="UP000295543">
    <property type="component" value="Unassembled WGS sequence"/>
</dbReference>
<dbReference type="InterPro" id="IPR024935">
    <property type="entry name" value="Rubredoxin_dom"/>
</dbReference>
<dbReference type="PANTHER" id="PTHR47627:SF1">
    <property type="entry name" value="RUBREDOXIN-1-RELATED"/>
    <property type="match status" value="1"/>
</dbReference>
<name>A0A4R5U517_9GAMM</name>
<evidence type="ECO:0000313" key="11">
    <source>
        <dbReference type="EMBL" id="TDK28917.1"/>
    </source>
</evidence>
<comment type="cofactor">
    <cofactor evidence="1 9">
        <name>Fe(3+)</name>
        <dbReference type="ChEBI" id="CHEBI:29034"/>
    </cofactor>
</comment>
<dbReference type="SUPFAM" id="SSF57802">
    <property type="entry name" value="Rubredoxin-like"/>
    <property type="match status" value="1"/>
</dbReference>
<reference evidence="11 12" key="1">
    <citation type="submission" date="2019-03" db="EMBL/GenBank/DDBJ databases">
        <title>Luteimonas zhaokaii sp.nov., isolated from the rectal contents of Plateau pika in Yushu, Qinghai Province, China.</title>
        <authorList>
            <person name="Zhang G."/>
        </authorList>
    </citation>
    <scope>NUCLEOTIDE SEQUENCE [LARGE SCALE GENOMIC DNA]</scope>
    <source>
        <strain evidence="11 12">THG-MD21</strain>
    </source>
</reference>
<protein>
    <recommendedName>
        <fullName evidence="9">Rubredoxin</fullName>
    </recommendedName>
</protein>
<dbReference type="OrthoDB" id="9800607at2"/>
<accession>A0A4R5U517</accession>
<dbReference type="PROSITE" id="PS00202">
    <property type="entry name" value="RUBREDOXIN"/>
    <property type="match status" value="1"/>
</dbReference>
<dbReference type="FunFam" id="2.20.28.10:FF:000001">
    <property type="entry name" value="Rubredoxin"/>
    <property type="match status" value="1"/>
</dbReference>
<dbReference type="GO" id="GO:0009055">
    <property type="term" value="F:electron transfer activity"/>
    <property type="evidence" value="ECO:0007669"/>
    <property type="project" value="TreeGrafter"/>
</dbReference>
<keyword evidence="6 9" id="KW-0479">Metal-binding</keyword>
<evidence type="ECO:0000256" key="9">
    <source>
        <dbReference type="RuleBase" id="RU003820"/>
    </source>
</evidence>
<keyword evidence="8 9" id="KW-0408">Iron</keyword>
<keyword evidence="7 9" id="KW-0249">Electron transport</keyword>
<evidence type="ECO:0000256" key="3">
    <source>
        <dbReference type="ARBA" id="ARBA00004933"/>
    </source>
</evidence>
<gene>
    <name evidence="11" type="ORF">E2F49_15250</name>
</gene>
<dbReference type="EMBL" id="SMTG01000009">
    <property type="protein sequence ID" value="TDK28917.1"/>
    <property type="molecule type" value="Genomic_DNA"/>
</dbReference>
<dbReference type="Pfam" id="PF00301">
    <property type="entry name" value="Rubredoxin"/>
    <property type="match status" value="1"/>
</dbReference>
<dbReference type="PRINTS" id="PR00163">
    <property type="entry name" value="RUBREDOXIN"/>
</dbReference>
<evidence type="ECO:0000256" key="1">
    <source>
        <dbReference type="ARBA" id="ARBA00001965"/>
    </source>
</evidence>
<dbReference type="PANTHER" id="PTHR47627">
    <property type="entry name" value="RUBREDOXIN"/>
    <property type="match status" value="1"/>
</dbReference>
<dbReference type="InterPro" id="IPR018527">
    <property type="entry name" value="Rubredoxin_Fe_BS"/>
</dbReference>
<comment type="caution">
    <text evidence="11">The sequence shown here is derived from an EMBL/GenBank/DDBJ whole genome shotgun (WGS) entry which is preliminary data.</text>
</comment>
<dbReference type="AlphaFoldDB" id="A0A4R5U517"/>
<evidence type="ECO:0000259" key="10">
    <source>
        <dbReference type="PROSITE" id="PS50903"/>
    </source>
</evidence>
<evidence type="ECO:0000313" key="12">
    <source>
        <dbReference type="Proteomes" id="UP000295543"/>
    </source>
</evidence>
<dbReference type="CDD" id="cd00730">
    <property type="entry name" value="rubredoxin"/>
    <property type="match status" value="1"/>
</dbReference>
<evidence type="ECO:0000256" key="6">
    <source>
        <dbReference type="ARBA" id="ARBA00022723"/>
    </source>
</evidence>
<evidence type="ECO:0000256" key="8">
    <source>
        <dbReference type="ARBA" id="ARBA00023004"/>
    </source>
</evidence>
<dbReference type="Gene3D" id="2.20.28.10">
    <property type="match status" value="1"/>
</dbReference>